<organism evidence="2 3">
    <name type="scientific">Candidatus Roizmanbacteria bacterium RIFCSPHIGHO2_12_FULL_44_10</name>
    <dbReference type="NCBI Taxonomy" id="1802054"/>
    <lineage>
        <taxon>Bacteria</taxon>
        <taxon>Candidatus Roizmaniibacteriota</taxon>
    </lineage>
</organism>
<dbReference type="Proteomes" id="UP000179024">
    <property type="component" value="Unassembled WGS sequence"/>
</dbReference>
<evidence type="ECO:0000256" key="1">
    <source>
        <dbReference type="SAM" id="Phobius"/>
    </source>
</evidence>
<protein>
    <recommendedName>
        <fullName evidence="4">DUF5671 domain-containing protein</fullName>
    </recommendedName>
</protein>
<evidence type="ECO:0000313" key="3">
    <source>
        <dbReference type="Proteomes" id="UP000179024"/>
    </source>
</evidence>
<feature type="transmembrane region" description="Helical" evidence="1">
    <location>
        <begin position="12"/>
        <end position="33"/>
    </location>
</feature>
<evidence type="ECO:0000313" key="2">
    <source>
        <dbReference type="EMBL" id="OGK39187.1"/>
    </source>
</evidence>
<evidence type="ECO:0008006" key="4">
    <source>
        <dbReference type="Google" id="ProtNLM"/>
    </source>
</evidence>
<dbReference type="EMBL" id="MGAE01000024">
    <property type="protein sequence ID" value="OGK39187.1"/>
    <property type="molecule type" value="Genomic_DNA"/>
</dbReference>
<name>A0A1F7I736_9BACT</name>
<proteinExistence type="predicted"/>
<comment type="caution">
    <text evidence="2">The sequence shown here is derived from an EMBL/GenBank/DDBJ whole genome shotgun (WGS) entry which is preliminary data.</text>
</comment>
<accession>A0A1F7I736</accession>
<keyword evidence="1" id="KW-0472">Membrane</keyword>
<reference evidence="2 3" key="1">
    <citation type="journal article" date="2016" name="Nat. Commun.">
        <title>Thousands of microbial genomes shed light on interconnected biogeochemical processes in an aquifer system.</title>
        <authorList>
            <person name="Anantharaman K."/>
            <person name="Brown C.T."/>
            <person name="Hug L.A."/>
            <person name="Sharon I."/>
            <person name="Castelle C.J."/>
            <person name="Probst A.J."/>
            <person name="Thomas B.C."/>
            <person name="Singh A."/>
            <person name="Wilkins M.J."/>
            <person name="Karaoz U."/>
            <person name="Brodie E.L."/>
            <person name="Williams K.H."/>
            <person name="Hubbard S.S."/>
            <person name="Banfield J.F."/>
        </authorList>
    </citation>
    <scope>NUCLEOTIDE SEQUENCE [LARGE SCALE GENOMIC DNA]</scope>
</reference>
<sequence length="83" mass="9455">METTLKNKYVIAGLKSIIFFAVVHFVSVLLYAMKTGGINSLNVFNILQFDLHLPGLSEGSDNFLYSYLFLIGVYLVMLTFRKR</sequence>
<dbReference type="AlphaFoldDB" id="A0A1F7I736"/>
<feature type="transmembrane region" description="Helical" evidence="1">
    <location>
        <begin position="63"/>
        <end position="80"/>
    </location>
</feature>
<gene>
    <name evidence="2" type="ORF">A3F34_00400</name>
</gene>
<keyword evidence="1" id="KW-0812">Transmembrane</keyword>
<keyword evidence="1" id="KW-1133">Transmembrane helix</keyword>